<keyword evidence="8" id="KW-0808">Transferase</keyword>
<feature type="repeat" description="RCC1" evidence="26">
    <location>
        <begin position="616"/>
        <end position="667"/>
    </location>
</feature>
<dbReference type="Gene3D" id="2.30.30.30">
    <property type="match status" value="1"/>
</dbReference>
<evidence type="ECO:0000256" key="18">
    <source>
        <dbReference type="ARBA" id="ARBA00023212"/>
    </source>
</evidence>
<feature type="compositionally biased region" description="Polar residues" evidence="27">
    <location>
        <begin position="3515"/>
        <end position="3524"/>
    </location>
</feature>
<feature type="repeat" description="RCC1" evidence="26">
    <location>
        <begin position="3374"/>
        <end position="3425"/>
    </location>
</feature>
<dbReference type="InterPro" id="IPR043145">
    <property type="entry name" value="Znf_ZZ_sf"/>
</dbReference>
<dbReference type="PANTHER" id="PTHR22870">
    <property type="entry name" value="REGULATOR OF CHROMOSOME CONDENSATION"/>
    <property type="match status" value="1"/>
</dbReference>
<dbReference type="SUPFAM" id="SSF49785">
    <property type="entry name" value="Galactose-binding domain-like"/>
    <property type="match status" value="1"/>
</dbReference>
<dbReference type="InterPro" id="IPR014722">
    <property type="entry name" value="Rib_uL2_dom2"/>
</dbReference>
<evidence type="ECO:0000256" key="25">
    <source>
        <dbReference type="PROSITE-ProRule" id="PRU00228"/>
    </source>
</evidence>
<evidence type="ECO:0000256" key="8">
    <source>
        <dbReference type="ARBA" id="ARBA00022679"/>
    </source>
</evidence>
<feature type="repeat" description="RCC1" evidence="26">
    <location>
        <begin position="4191"/>
        <end position="4242"/>
    </location>
</feature>
<feature type="repeat" description="RCC1" evidence="26">
    <location>
        <begin position="3426"/>
        <end position="3477"/>
    </location>
</feature>
<comment type="function">
    <text evidence="20">E3 ubiquitin-protein ligase that regulates ubiquitin-dependent retention of repair proteins on damaged chromosomes. Recruited to sites of DNA damage in response to ionizing radiation (IR) and facilitates the assembly of UBE2N and RNF8 promoting DNA damage-induced formation of 'Lys-63'-linked ubiquitin chains. Acts as a mediator of binding specificity between UBE2N and RNF8. Involved in the maintenance of RNF168 levels. E3 ubiquitin-protein ligase that promotes the ubiquitination and proteasomal degradation of XPA which influences the circadian oscillation of DNA excision repair activity. By controlling the steady-state expression of the IGF1R receptor, indirectly regulates the insulin-like growth factor receptor signaling pathway. Also modulates iron metabolism by regulating the basal turnover of FBXL5.</text>
</comment>
<evidence type="ECO:0000256" key="10">
    <source>
        <dbReference type="ARBA" id="ARBA00022737"/>
    </source>
</evidence>
<dbReference type="SUPFAM" id="SSF50985">
    <property type="entry name" value="RCC1/BLIP-II"/>
    <property type="match status" value="3"/>
</dbReference>
<dbReference type="InterPro" id="IPR000408">
    <property type="entry name" value="Reg_chr_condens"/>
</dbReference>
<evidence type="ECO:0000256" key="21">
    <source>
        <dbReference type="ARBA" id="ARBA00073060"/>
    </source>
</evidence>
<feature type="domain" description="Cytochrome b5 heme-binding" evidence="31">
    <location>
        <begin position="1280"/>
        <end position="1356"/>
    </location>
</feature>
<evidence type="ECO:0000256" key="14">
    <source>
        <dbReference type="ARBA" id="ARBA00022833"/>
    </source>
</evidence>
<dbReference type="InterPro" id="IPR058923">
    <property type="entry name" value="RCC1-like_dom"/>
</dbReference>
<keyword evidence="6" id="KW-0963">Cytoplasm</keyword>
<dbReference type="PROSITE" id="PS50012">
    <property type="entry name" value="RCC1_3"/>
    <property type="match status" value="19"/>
</dbReference>
<feature type="compositionally biased region" description="Polar residues" evidence="27">
    <location>
        <begin position="3570"/>
        <end position="3597"/>
    </location>
</feature>
<dbReference type="FunFam" id="2.130.10.30:FF:000004">
    <property type="entry name" value="E3 ubiquitin-protein ligase HERC2 isoform X2"/>
    <property type="match status" value="1"/>
</dbReference>
<keyword evidence="11" id="KW-0227">DNA damage</keyword>
<evidence type="ECO:0000256" key="17">
    <source>
        <dbReference type="ARBA" id="ARBA00023204"/>
    </source>
</evidence>
<feature type="region of interest" description="Disordered" evidence="27">
    <location>
        <begin position="1008"/>
        <end position="1048"/>
    </location>
</feature>
<evidence type="ECO:0000256" key="1">
    <source>
        <dbReference type="ARBA" id="ARBA00000885"/>
    </source>
</evidence>
<feature type="repeat" description="RCC1" evidence="26">
    <location>
        <begin position="774"/>
        <end position="828"/>
    </location>
</feature>
<dbReference type="Gene3D" id="2.130.10.30">
    <property type="entry name" value="Regulator of chromosome condensation 1/beta-lactamase-inhibitor protein II"/>
    <property type="match status" value="3"/>
</dbReference>
<dbReference type="Pfam" id="PF00415">
    <property type="entry name" value="RCC1"/>
    <property type="match status" value="3"/>
</dbReference>
<evidence type="ECO:0000256" key="5">
    <source>
        <dbReference type="ARBA" id="ARBA00012485"/>
    </source>
</evidence>
<feature type="region of interest" description="Disordered" evidence="27">
    <location>
        <begin position="2901"/>
        <end position="2921"/>
    </location>
</feature>
<dbReference type="Gene3D" id="3.90.1750.10">
    <property type="entry name" value="Hect, E3 ligase catalytic domains"/>
    <property type="match status" value="1"/>
</dbReference>
<dbReference type="SMART" id="SM01337">
    <property type="entry name" value="APC10"/>
    <property type="match status" value="1"/>
</dbReference>
<dbReference type="Gene3D" id="2.30.30.40">
    <property type="entry name" value="SH3 Domains"/>
    <property type="match status" value="1"/>
</dbReference>
<evidence type="ECO:0000256" key="3">
    <source>
        <dbReference type="ARBA" id="ARBA00004123"/>
    </source>
</evidence>
<evidence type="ECO:0000259" key="29">
    <source>
        <dbReference type="PROSITE" id="PS50135"/>
    </source>
</evidence>
<dbReference type="FunFam" id="3.30.2410.10:FF:000006">
    <property type="entry name" value="probable E3 ubiquitin-protein ligase HERC1 isoform X2"/>
    <property type="match status" value="1"/>
</dbReference>
<feature type="active site" description="Glycyl thioester intermediate" evidence="24">
    <location>
        <position position="4897"/>
    </location>
</feature>
<evidence type="ECO:0000259" key="30">
    <source>
        <dbReference type="PROSITE" id="PS50237"/>
    </source>
</evidence>
<evidence type="ECO:0000256" key="27">
    <source>
        <dbReference type="SAM" id="MobiDB-lite"/>
    </source>
</evidence>
<feature type="repeat" description="RCC1" evidence="26">
    <location>
        <begin position="4137"/>
        <end position="4190"/>
    </location>
</feature>
<dbReference type="PROSITE" id="PS51284">
    <property type="entry name" value="DOC"/>
    <property type="match status" value="1"/>
</dbReference>
<feature type="domain" description="ZZ-type" evidence="29">
    <location>
        <begin position="2851"/>
        <end position="2902"/>
    </location>
</feature>
<dbReference type="FunFam" id="2.60.120.260:FF:000033">
    <property type="entry name" value="E3 ubiquitin-protein ligase HERC2 isoform X2"/>
    <property type="match status" value="1"/>
</dbReference>
<dbReference type="UniPathway" id="UPA00143"/>
<evidence type="ECO:0000259" key="32">
    <source>
        <dbReference type="PROSITE" id="PS51284"/>
    </source>
</evidence>
<dbReference type="Gene3D" id="3.30.2160.10">
    <property type="entry name" value="Hect, E3 ligase catalytic domain"/>
    <property type="match status" value="1"/>
</dbReference>
<dbReference type="FunFam" id="2.130.10.30:FF:000003">
    <property type="entry name" value="E3 ubiquitin-protein ligase HERC2 isoform X1"/>
    <property type="match status" value="1"/>
</dbReference>
<dbReference type="InterPro" id="IPR000433">
    <property type="entry name" value="Znf_ZZ"/>
</dbReference>
<dbReference type="InterPro" id="IPR035983">
    <property type="entry name" value="Hect_E3_ubiquitin_ligase"/>
</dbReference>
<evidence type="ECO:0000256" key="20">
    <source>
        <dbReference type="ARBA" id="ARBA00059324"/>
    </source>
</evidence>
<feature type="compositionally biased region" description="Low complexity" evidence="27">
    <location>
        <begin position="3605"/>
        <end position="3616"/>
    </location>
</feature>
<dbReference type="GO" id="GO:0005737">
    <property type="term" value="C:cytoplasm"/>
    <property type="evidence" value="ECO:0000318"/>
    <property type="project" value="GO_Central"/>
</dbReference>
<dbReference type="InterPro" id="IPR021097">
    <property type="entry name" value="CPH_domain"/>
</dbReference>
<dbReference type="CTD" id="8924"/>
<comment type="pathway">
    <text evidence="4">Protein modification; protein ubiquitination.</text>
</comment>
<evidence type="ECO:0000259" key="28">
    <source>
        <dbReference type="PROSITE" id="PS50030"/>
    </source>
</evidence>
<evidence type="ECO:0000256" key="6">
    <source>
        <dbReference type="ARBA" id="ARBA00022490"/>
    </source>
</evidence>
<evidence type="ECO:0000256" key="12">
    <source>
        <dbReference type="ARBA" id="ARBA00022771"/>
    </source>
</evidence>
<feature type="repeat" description="RCC1" evidence="26">
    <location>
        <begin position="3162"/>
        <end position="3215"/>
    </location>
</feature>
<dbReference type="Pfam" id="PF25390">
    <property type="entry name" value="WD40_RLD"/>
    <property type="match status" value="3"/>
</dbReference>
<feature type="repeat" description="RCC1" evidence="26">
    <location>
        <begin position="4297"/>
        <end position="4348"/>
    </location>
</feature>
<dbReference type="Pfam" id="PF00569">
    <property type="entry name" value="ZZ"/>
    <property type="match status" value="1"/>
</dbReference>
<evidence type="ECO:0000256" key="11">
    <source>
        <dbReference type="ARBA" id="ARBA00022763"/>
    </source>
</evidence>
<dbReference type="KEGG" id="spu:588717"/>
<keyword evidence="18" id="KW-0206">Cytoskeleton</keyword>
<dbReference type="CDD" id="cd00078">
    <property type="entry name" value="HECTc"/>
    <property type="match status" value="1"/>
</dbReference>
<dbReference type="PROSITE" id="PS00626">
    <property type="entry name" value="RCC1_2"/>
    <property type="match status" value="1"/>
</dbReference>
<dbReference type="InterPro" id="IPR051210">
    <property type="entry name" value="Ub_ligase/GEF_domain"/>
</dbReference>
<dbReference type="Gene3D" id="1.10.8.10">
    <property type="entry name" value="DNA helicase RuvA subunit, C-terminal domain"/>
    <property type="match status" value="1"/>
</dbReference>
<keyword evidence="16" id="KW-0175">Coiled coil</keyword>
<dbReference type="SMART" id="SM00119">
    <property type="entry name" value="HECTc"/>
    <property type="match status" value="1"/>
</dbReference>
<dbReference type="OMA" id="XFSANGK"/>
<keyword evidence="15" id="KW-0832">Ubl conjugation</keyword>
<dbReference type="GO" id="GO:0061630">
    <property type="term" value="F:ubiquitin protein ligase activity"/>
    <property type="evidence" value="ECO:0000318"/>
    <property type="project" value="GO_Central"/>
</dbReference>
<dbReference type="GO" id="GO:0016020">
    <property type="term" value="C:membrane"/>
    <property type="evidence" value="ECO:0000318"/>
    <property type="project" value="GO_Central"/>
</dbReference>
<keyword evidence="17" id="KW-0234">DNA repair</keyword>
<dbReference type="InParanoid" id="A0A7M7NIB1"/>
<dbReference type="Gene3D" id="2.60.120.260">
    <property type="entry name" value="Galactose-binding domain-like"/>
    <property type="match status" value="1"/>
</dbReference>
<feature type="repeat" description="RCC1" evidence="26">
    <location>
        <begin position="4085"/>
        <end position="4136"/>
    </location>
</feature>
<feature type="repeat" description="RCC1" evidence="26">
    <location>
        <begin position="3268"/>
        <end position="3319"/>
    </location>
</feature>
<dbReference type="Pfam" id="PF00632">
    <property type="entry name" value="HECT"/>
    <property type="match status" value="1"/>
</dbReference>
<evidence type="ECO:0000256" key="23">
    <source>
        <dbReference type="ARBA" id="ARBA00081609"/>
    </source>
</evidence>
<dbReference type="InterPro" id="IPR001199">
    <property type="entry name" value="Cyt_B5-like_heme/steroid-bd"/>
</dbReference>
<feature type="compositionally biased region" description="Basic and acidic residues" evidence="27">
    <location>
        <begin position="1658"/>
        <end position="1672"/>
    </location>
</feature>
<evidence type="ECO:0000259" key="33">
    <source>
        <dbReference type="PROSITE" id="PS51416"/>
    </source>
</evidence>
<evidence type="ECO:0000256" key="26">
    <source>
        <dbReference type="PROSITE-ProRule" id="PRU00235"/>
    </source>
</evidence>
<keyword evidence="9" id="KW-0479">Metal-binding</keyword>
<dbReference type="Pfam" id="PF00173">
    <property type="entry name" value="Cyt-b5"/>
    <property type="match status" value="1"/>
</dbReference>
<feature type="region of interest" description="Disordered" evidence="27">
    <location>
        <begin position="1958"/>
        <end position="1990"/>
    </location>
</feature>
<feature type="domain" description="DOC" evidence="32">
    <location>
        <begin position="2905"/>
        <end position="3085"/>
    </location>
</feature>
<dbReference type="GO" id="GO:0005634">
    <property type="term" value="C:nucleus"/>
    <property type="evidence" value="ECO:0007669"/>
    <property type="project" value="UniProtKB-SubCell"/>
</dbReference>
<dbReference type="InterPro" id="IPR008979">
    <property type="entry name" value="Galactose-bd-like_sf"/>
</dbReference>
<dbReference type="Pfam" id="PF06701">
    <property type="entry name" value="MIB_HERC2"/>
    <property type="match status" value="1"/>
</dbReference>
<dbReference type="InterPro" id="IPR009060">
    <property type="entry name" value="UBA-like_sf"/>
</dbReference>
<dbReference type="PROSITE" id="PS01357">
    <property type="entry name" value="ZF_ZZ_1"/>
    <property type="match status" value="1"/>
</dbReference>
<dbReference type="Pfam" id="PF11515">
    <property type="entry name" value="Cul7"/>
    <property type="match status" value="1"/>
</dbReference>
<evidence type="ECO:0000256" key="24">
    <source>
        <dbReference type="PROSITE-ProRule" id="PRU00104"/>
    </source>
</evidence>
<evidence type="ECO:0000256" key="4">
    <source>
        <dbReference type="ARBA" id="ARBA00004906"/>
    </source>
</evidence>
<dbReference type="Gene3D" id="3.10.120.10">
    <property type="entry name" value="Cytochrome b5-like heme/steroid binding domain"/>
    <property type="match status" value="1"/>
</dbReference>
<dbReference type="PROSITE" id="PS50255">
    <property type="entry name" value="CYTOCHROME_B5_2"/>
    <property type="match status" value="1"/>
</dbReference>
<dbReference type="CDD" id="cd08664">
    <property type="entry name" value="APC10-HERC2"/>
    <property type="match status" value="1"/>
</dbReference>
<evidence type="ECO:0000256" key="19">
    <source>
        <dbReference type="ARBA" id="ARBA00023242"/>
    </source>
</evidence>
<feature type="compositionally biased region" description="Low complexity" evidence="27">
    <location>
        <begin position="1680"/>
        <end position="1703"/>
    </location>
</feature>
<feature type="region of interest" description="Disordered" evidence="27">
    <location>
        <begin position="3505"/>
        <end position="3524"/>
    </location>
</feature>
<evidence type="ECO:0000256" key="15">
    <source>
        <dbReference type="ARBA" id="ARBA00022843"/>
    </source>
</evidence>
<comment type="catalytic activity">
    <reaction evidence="1">
        <text>S-ubiquitinyl-[E2 ubiquitin-conjugating enzyme]-L-cysteine + [acceptor protein]-L-lysine = [E2 ubiquitin-conjugating enzyme]-L-cysteine + N(6)-ubiquitinyl-[acceptor protein]-L-lysine.</text>
        <dbReference type="EC" id="2.3.2.26"/>
    </reaction>
</comment>
<dbReference type="SMART" id="SM01117">
    <property type="entry name" value="Cyt-b5"/>
    <property type="match status" value="1"/>
</dbReference>
<organism evidence="34 35">
    <name type="scientific">Strongylocentrotus purpuratus</name>
    <name type="common">Purple sea urchin</name>
    <dbReference type="NCBI Taxonomy" id="7668"/>
    <lineage>
        <taxon>Eukaryota</taxon>
        <taxon>Metazoa</taxon>
        <taxon>Echinodermata</taxon>
        <taxon>Eleutherozoa</taxon>
        <taxon>Echinozoa</taxon>
        <taxon>Echinoidea</taxon>
        <taxon>Euechinoidea</taxon>
        <taxon>Echinacea</taxon>
        <taxon>Camarodonta</taxon>
        <taxon>Echinidea</taxon>
        <taxon>Strongylocentrotidae</taxon>
        <taxon>Strongylocentrotus</taxon>
    </lineage>
</organism>
<keyword evidence="19" id="KW-0539">Nucleus</keyword>
<keyword evidence="13 24" id="KW-0833">Ubl conjugation pathway</keyword>
<dbReference type="PROSITE" id="PS50135">
    <property type="entry name" value="ZF_ZZ_2"/>
    <property type="match status" value="1"/>
</dbReference>
<feature type="compositionally biased region" description="Basic and acidic residues" evidence="27">
    <location>
        <begin position="1721"/>
        <end position="1730"/>
    </location>
</feature>
<dbReference type="GO" id="GO:0016567">
    <property type="term" value="P:protein ubiquitination"/>
    <property type="evidence" value="ECO:0000318"/>
    <property type="project" value="GO_Central"/>
</dbReference>
<dbReference type="PROSITE" id="PS50237">
    <property type="entry name" value="HECT"/>
    <property type="match status" value="1"/>
</dbReference>
<dbReference type="SUPFAM" id="SSF56204">
    <property type="entry name" value="Hect, E3 ligase catalytic domain"/>
    <property type="match status" value="1"/>
</dbReference>
<dbReference type="SUPFAM" id="SSF63748">
    <property type="entry name" value="Tudor/PWWP/MBT"/>
    <property type="match status" value="1"/>
</dbReference>
<feature type="region of interest" description="Disordered" evidence="27">
    <location>
        <begin position="1650"/>
        <end position="1730"/>
    </location>
</feature>
<dbReference type="PROSITE" id="PS50030">
    <property type="entry name" value="UBA"/>
    <property type="match status" value="1"/>
</dbReference>
<dbReference type="InterPro" id="IPR000569">
    <property type="entry name" value="HECT_dom"/>
</dbReference>
<evidence type="ECO:0000259" key="31">
    <source>
        <dbReference type="PROSITE" id="PS50255"/>
    </source>
</evidence>
<dbReference type="GO" id="GO:0008270">
    <property type="term" value="F:zinc ion binding"/>
    <property type="evidence" value="ECO:0007669"/>
    <property type="project" value="UniProtKB-KW"/>
</dbReference>
<dbReference type="EnsemblMetazoa" id="XM_030980290">
    <property type="protein sequence ID" value="XP_030836150"/>
    <property type="gene ID" value="LOC588717"/>
</dbReference>
<dbReference type="FunFam" id="2.130.10.30:FF:000006">
    <property type="entry name" value="E3 ubiquitin-protein ligase HERC2 isoform X1"/>
    <property type="match status" value="1"/>
</dbReference>
<reference evidence="34" key="2">
    <citation type="submission" date="2021-01" db="UniProtKB">
        <authorList>
            <consortium name="EnsemblMetazoa"/>
        </authorList>
    </citation>
    <scope>IDENTIFICATION</scope>
</reference>
<feature type="region of interest" description="Disordered" evidence="27">
    <location>
        <begin position="1427"/>
        <end position="1456"/>
    </location>
</feature>
<dbReference type="RefSeq" id="XP_030836150.1">
    <property type="nucleotide sequence ID" value="XM_030980290.1"/>
</dbReference>
<keyword evidence="10" id="KW-0677">Repeat</keyword>
<evidence type="ECO:0000256" key="22">
    <source>
        <dbReference type="ARBA" id="ARBA00080834"/>
    </source>
</evidence>
<feature type="domain" description="UBA" evidence="28">
    <location>
        <begin position="2599"/>
        <end position="2648"/>
    </location>
</feature>
<protein>
    <recommendedName>
        <fullName evidence="21">E3 ubiquitin-protein ligase HERC2</fullName>
        <ecNumber evidence="5">2.3.2.26</ecNumber>
    </recommendedName>
    <alternativeName>
        <fullName evidence="22">HECT domain and RCC1-like domain-containing protein 2</fullName>
    </alternativeName>
    <alternativeName>
        <fullName evidence="23">HECT-type E3 ubiquitin transferase HERC2</fullName>
    </alternativeName>
</protein>
<dbReference type="SUPFAM" id="SSF55856">
    <property type="entry name" value="Cytochrome b5-like heme/steroid binding domain"/>
    <property type="match status" value="1"/>
</dbReference>
<feature type="repeat" description="RCC1" evidence="26">
    <location>
        <begin position="4243"/>
        <end position="4294"/>
    </location>
</feature>
<keyword evidence="12 25" id="KW-0863">Zinc-finger</keyword>
<feature type="repeat" description="RCC1" evidence="26">
    <location>
        <begin position="4349"/>
        <end position="4400"/>
    </location>
</feature>
<dbReference type="SUPFAM" id="SSF57850">
    <property type="entry name" value="RING/U-box"/>
    <property type="match status" value="1"/>
</dbReference>
<evidence type="ECO:0000313" key="34">
    <source>
        <dbReference type="EnsemblMetazoa" id="XP_030836150"/>
    </source>
</evidence>
<dbReference type="InterPro" id="IPR010606">
    <property type="entry name" value="Mib_Herc2"/>
</dbReference>
<keyword evidence="35" id="KW-1185">Reference proteome</keyword>
<evidence type="ECO:0000256" key="7">
    <source>
        <dbReference type="ARBA" id="ARBA00022553"/>
    </source>
</evidence>
<dbReference type="EC" id="2.3.2.26" evidence="5"/>
<dbReference type="SUPFAM" id="SSF46934">
    <property type="entry name" value="UBA-like"/>
    <property type="match status" value="1"/>
</dbReference>
<feature type="repeat" description="RCC1" evidence="26">
    <location>
        <begin position="3322"/>
        <end position="3373"/>
    </location>
</feature>
<comment type="subcellular location">
    <subcellularLocation>
        <location evidence="2">Cytoplasm</location>
        <location evidence="2">Cytoskeleton</location>
        <location evidence="2">Microtubule organizing center</location>
        <location evidence="2">Centrosome</location>
        <location evidence="2">Centriole</location>
    </subcellularLocation>
    <subcellularLocation>
        <location evidence="3">Nucleus</location>
    </subcellularLocation>
</comment>
<feature type="repeat" description="RCC1" evidence="26">
    <location>
        <begin position="4401"/>
        <end position="4452"/>
    </location>
</feature>
<dbReference type="InterPro" id="IPR004939">
    <property type="entry name" value="APC_su10/DOC_dom"/>
</dbReference>
<dbReference type="Gene3D" id="3.30.2410.10">
    <property type="entry name" value="Hect, E3 ligase catalytic domain"/>
    <property type="match status" value="1"/>
</dbReference>
<feature type="region of interest" description="Disordered" evidence="27">
    <location>
        <begin position="3570"/>
        <end position="3631"/>
    </location>
</feature>
<dbReference type="FunFam" id="2.30.30.30:FF:000015">
    <property type="entry name" value="E3 ubiquitin-protein ligase HERC2"/>
    <property type="match status" value="1"/>
</dbReference>
<dbReference type="SMART" id="SM00291">
    <property type="entry name" value="ZnF_ZZ"/>
    <property type="match status" value="1"/>
</dbReference>
<dbReference type="InterPro" id="IPR015940">
    <property type="entry name" value="UBA"/>
</dbReference>
<dbReference type="PROSITE" id="PS51416">
    <property type="entry name" value="MIB_HERC2"/>
    <property type="match status" value="1"/>
</dbReference>
<name>A0A7M7NIB1_STRPU</name>
<feature type="compositionally biased region" description="Polar residues" evidence="27">
    <location>
        <begin position="1439"/>
        <end position="1453"/>
    </location>
</feature>
<accession>A0A7M7NIB1</accession>
<feature type="repeat" description="RCC1" evidence="26">
    <location>
        <begin position="560"/>
        <end position="615"/>
    </location>
</feature>
<keyword evidence="14" id="KW-0862">Zinc</keyword>
<dbReference type="GO" id="GO:0005814">
    <property type="term" value="C:centriole"/>
    <property type="evidence" value="ECO:0007669"/>
    <property type="project" value="UniProtKB-SubCell"/>
</dbReference>
<dbReference type="InterPro" id="IPR009091">
    <property type="entry name" value="RCC1/BLIP-II"/>
</dbReference>
<sequence>MKEKQKEKTGRANDLKMNRHGIRLRTQPRLDSKWLKIDIQGAFGNVSLSHLWNELVREGEVTVGLSDSIINSAGFPARKGETGKYYCGRRVLTCTCCEGRCGPTKGCNCSSCQKLDEEEKHSEAKDTLHSTSFIESWTWGTQPDVSELRSCLTSLISEQRDLLAQAALSTLSSVRLRQRLVIIERYFLALARQSPEQKATIIGGKTQEETTKEVQQTKSVKKLKERATASLARVGARTALSFAFAFLRRAWRSGEDSDLCSELLRDALEALQSLPEATLFDESSMSSVWVEVVEKATNFLKSVVVGDLNACASAKGVDTIPVADQHSALALLLELAVQRGTLGHLLDATLLLLQLWDKGRQEPDNRNSPQGTTAPMVPLLKRFENVPSPKGRFLIEAVSGNAEVPVGMSPSPTECFLRYLEIPDDEDASIDFQQAAVIIMSHLDRLAAPYMPPPLTQKGPLIPQGQEVWGWGLLPFKTTGSNPTCASPCMLESLSEFGVVQMACSERCLIVLTRTSKVYLQYFNNEPPGFHLVDGLSNKDVIQIAAHPEGKHYLALTADWEVYAWGNGEGGRLGLGNTSAREDPTLVQGLPSQSTGQHVIQISCGSSYSAALTSNGEVYTWGRGIYGRLGHGNSDDQLTPKLVSGLKEQKFVHIALGSNDGQTLAVTDTGLLFSFGNGDYGKLGRGGSDGCKLPKLVDKLQGQHAVKACCGNQFSVILTKTGTVYTWGKGDGHRLGHGSEEHQRFPKMIEALRGKKIVDIQSSGCHTVAIAESGEFFCWGRNDQGQLGLGEAALKSNKGEPTLIECMEGKKLCGLACGVAQTFAWTSSAHWSVGLHVPFSVDVTRTTFEKLDLLLQRVCEGIEGSGDWPPPQEKECMVVAALNLLRLQLHVAISQSQDHERLGLGPKSPLLSNLKQRIVELASKAGIITTVQNAAQATLQTGWSMLLPTAEERAKALSALLPSGGTETISMTPGRRFMMDLLVGSLMADGGLESALHAAIRAEIRQMESQREKDIADPGSEAETEEEEGTHLGPDATRDAADQVPLEGRRRHFKRKMVAVAASDDESICMSIPLLQLVQQLLRNASSLTLSKLQELSAEFNKMEPHPDKSSGVKSTSVELLLKFQRLLVHTLFPYEEEKQKACAQGIDAELLGAGSLLKKYITLLITHIKDIMPTATNLAGRSPKQFASVADIIQSDLSGVLLPELVTCLVLLQTKCPLIIQRCGAVTVLSGLLDTLDSFNRLAPALEKEDSDDLAWPGLSASARTPVSLPSEPNSPDELPMIRKADLENHNKDGGLWVVIDSKVYDLKDFHEAAPCGSDTLQQYAARDATEAFHAAHESAEVLQLREQYLVGVYVQPEQDEVLMSTSSVISSPLMDTERALGLLLGLHSCHQARSLPLIPPEVEYQTWLKSRLFSSGMQLGQRPSFFDRGSDGDRSVDQTPSMLTSPLQGSAPQMHKLDDNMKSFSRCASQADIAKPFLQALAEGRLQDINVKTFLAQCDRYCRSHHHTLPIDFSPTHSIEVVCRLLMACILKHHDLGHVALAVVEHSLQTEGVPTVVHRHHHAFVPRSIADVCKVAFQAKRNLVKIHQERSVGYDEMCMPVIDRLRFLFNELRPAIANEVSALSRLKVLNTPPRWKKVVQRMIREKRAVASAGGARGDKEYKETQTKGEGDPSDDPDSMTSSTTSTTSATTPTTGPTTPGGAPNGGVVKIFPGKPSQHGKTERKLKDRDSWKSVANAITSARKFKWLRQRMTGSASQTALMTEIIEFAIHSENVNVEKLRRALYCQLERAECRLEGSEAMIAQLKKQDLIPSVRYAMLCGWQGLLEPDKDPNTSGNCLSNVHLIPPYDRIVLQTSFAKLNRWSIDHLRTLILETQEALDAHATKPMAAAQGGLGTPLGSEDERSSITLGTLPQARFVLAMLGLLTAEQPASGLSLLLNSGLLALLQSLLRLAGPKKGRLEQEESPAPNTVFEETRSRPQPAPVPTSGPELAALMKIGTRVVRGQDWKWGDQDGPPPSEGRVIGELGEDGWIRVQWDTGSTNSYRMGKEGKYDLKLAGPPPMMELTEDEKDCILDPAESKLLVECRMPTDLIRHCCICLLRLLSLSCGVHADSVQRDATRVLCGQLQSLVSVGTTAATPTNGEQPLASILAHQQYKEWCSLGFVKSISSCSGLSVALSTPAWIDLLFSLLKADQVQPLNITTQILALRLLQTVLPAWSESEAQDRTEDLVSRLFRVLGTCMLTCCSDTPSSIYEFGKKPKAGCKAKVSLTAPFASTVAEEIVLLLRKLHMLPAWNLFINKYINQRLCKVVSMVTDEAGPQPGEHDSYRVRQGEVMAVLAMIGGVDDRPRLGGQVRHEEYGVGTLVSMAANGRLTVQFDGQRTWRVCRISTLSPVVSIPFCVEKLVLTPAVLDMWSQLISLAANGFRIHRGSMSRDNSGSTLSSVEHEGIDLQLLRKQQMRLGLLQAARKVFSRQDNLRQLLSLTTAAWDMTSSSGGGTSSSEEGSSPDEIGAVERYTLLQQLMCAATQPSPVKALFIRQELKCAALALTQHLVKEAFCPLNGSDQEPIMLKTDFTPSPSAMETVGLLPKLLRSHRAKPLEQPPSPLVNQMMDMGFPRKHVEFAIKAITGVSDAQPGPEAVVNWLVDNPNIQIPPDVSDVESNSSYDNCSDSDLNIDDEFEDLETDYEQLISPETTVFKKRSDFLSNDDFAMYVRDHIQVGMMVRCCRTYEEVQEGDIGKVVKLDRDGLHDLNVQGDWHLKGGTYWVRYIHVELLGFQPQCAPGSNIKVGDRVRVKRSVSAPRYKWGSVNHQSIGTVTGFNANGKDVTVNFPQQPHWTGLVCEMELVLSTHPGITCNGCTQSPIVGLRFKCKTCGEFNFCENCFRNKRNHRHTFMRISEPGLTPVNVGRPGRSGSKKAPPAGSLIEEWSRCVKNLTVSSKEGQMSRLIDGNPNTYWQSSGSQGKTKHWIRLEMHNDVLLHRLRMVVDPNDSSYQPSLIIISGGDTISGVRELKTIRVSPSESMVTLLQDCTEFHRFLEIAIKQCKSSGIDCKVHGLSIIGRSRPDEDDLASTFAFMSSDNEDDHGTNMMTRLSSRQRSAGDHGGSREIQTKVFVWGLNDKDQLGGPRGSKIKTPVLNEFLSSLKVVCCAGGSKSLFVVTAEGKVYACGEGTNGRLGLGSSQNVDIPKQVNGLSQYVVKKVAVHSGGRHAMALTVDGKVFSWGEGDDGKLGHLSRMNCEKPRLLEALKTKRIRDIACGSSHSAAVTSSGELYTWGLGEYGRLGHGDSTTQLRPKLVKALVGKRVIQVACGSRDAQTLTLTDEGMVYSWGDGDFGKLGRGGSEGCSVPHNVERLNGQGVIQIECGAQFSLALTKAGQVWTWGKGDYFRLGHGTDSHVRKPQVAEGLKGKKIIHVAVGALHCLAVTDTGQVFAWGDNDHGQQGDGSTTVNKKPALVQGLEGVRITRVACGSSHSTAWATTDTAIPSMHEPVLFTTPRDPLGATELGVFGDPGQEAADKSSSIVGGSSKQRPSLAKVVLSLENNISKQQALSHILTTLQIIYARDAVVGSLMSRTDTSMSESEGSSLAPSPTDQSPLSAVTSPMGLGRMMAAGDAAPGMDMAEDDSDRPGPSSINRHSSIIAETITSADQVTSPEEQGGGAIILHSLDDFTGKLQPDDARILVDLLKLAVAGRCGEHSQQAISDTLTAMAKAYPEVADMLLELCVTELEDVAADTKAGHSAMQPVIQESSHPYADDTTLIGNVRIPGAEALRVEFDRQCSTERRHDPLTIMDGAGRTVSVRSGREWSDWSAELRIAGDELKWKFTSDGSVNGWGWRLTVFPMMPAAAPKHLLSDRAILSQPSIDLVTCLLDFRLETSRDKKIMPRLAAALAACAQLSTLAAAQRMWALQRLRKLISTEFKGHLNVDAILCQHEAQAESPSSFGDFSGTALAALVKGLPEALQRQYEYEDPIVRGGKHLLHSPFFKVLVALACDLQLDSLPCCAESHRWAWFRRYCMAARVAESLENRTILPRVFGEEVMKKVTQISADWEELSKEHEDHKVFKREQDEQILLWMNRRSDDWTLSWGGSGTIYGWGHNHRGQLGGIEGAKVKVPTAIESLTSLRPIQIVGGEQTLFAVTADGKLYATGYGASGRLGIGGTDSVSTPTLLESIQHVHIKKVAVNSGGKHALALSVEGEVYSWGEGEDGKLGHGNRTQCDRPRVIESLRGKEVIDIACGGAHSACVTSSGELYTWGKGRYGRLGHGDSEDQLRPKMADALKGYRVIDVACGSGDSQTLCISDDDNVWSWGDGDYGKLGRGGSDGCKVPQKVDALSSIGVCKVECGSQFSIALTKSGCVYTWGKGDYHRLGHGSDDHVRRPRKVAALQGKKIISIATGSLHCVACSDQGEVYTWGDNDEGQLGDGTTNAIQRPRIVTALQDKKITNVACGSAHTVAWSTSKPLHAGRLPQTVPMEYNLLREVNIPVIRNRLVLLHHFSELFCPSIPMFDMRDKQNSSSAGMGILVGIDALRGLLVSSGKEAAFRKVVQATMVRDRQHGPVIELNRIQVKRSRSKGGLAGLDGTKSVFGQACSKLSQFGADSLLLPHRVWKVKFIGESVDDCGGGYSESIAEMCDELQNGSVPLLVLTPNGRDEAGANRDCFLVKPTARLQSHQSMFKFLGILMGIAIRTGSPLSLSLAEPVWKQLAGMPLTVADVTEVDKDYVAGLMCIRDMESDAEAFNQMDMPYSTPSATGQDVPLNTKYARITADNRMEYVRAALNYRLSEFDDQVQWVREGMARVIPVPLLSLFTGSELETMVCGSPDIPLDLLKSVATYKGIDATAPLVTWFWEIMEDFTNNERSLFLRFVWGRTRLPRTIADFRGRDFVLQVLDKYNPPDHFLPESYTCFFLLKLPRYSCREVLREKLKYAIYFCKSIDTDDYARIALTGEAAGGESSSEDIEEDELDSIDFDSEVVELS</sequence>
<evidence type="ECO:0000256" key="13">
    <source>
        <dbReference type="ARBA" id="ARBA00022786"/>
    </source>
</evidence>
<dbReference type="PRINTS" id="PR00633">
    <property type="entry name" value="RCCNDNSATION"/>
</dbReference>
<dbReference type="InterPro" id="IPR036400">
    <property type="entry name" value="Cyt_B5-like_heme/steroid_sf"/>
</dbReference>
<dbReference type="Proteomes" id="UP000007110">
    <property type="component" value="Unassembled WGS sequence"/>
</dbReference>
<dbReference type="OrthoDB" id="239701at2759"/>
<feature type="repeat" description="RCC1" evidence="26">
    <location>
        <begin position="3110"/>
        <end position="3161"/>
    </location>
</feature>
<dbReference type="InterPro" id="IPR037976">
    <property type="entry name" value="HERC2_APC10"/>
</dbReference>
<evidence type="ECO:0000256" key="2">
    <source>
        <dbReference type="ARBA" id="ARBA00004114"/>
    </source>
</evidence>
<dbReference type="Gene3D" id="3.30.60.90">
    <property type="match status" value="1"/>
</dbReference>
<proteinExistence type="predicted"/>
<dbReference type="FunFam" id="3.30.2160.10:FF:000010">
    <property type="entry name" value="E3 ubiquitin-protein ligase HERC2 isoform X2"/>
    <property type="match status" value="1"/>
</dbReference>
<dbReference type="GO" id="GO:0006281">
    <property type="term" value="P:DNA repair"/>
    <property type="evidence" value="ECO:0007669"/>
    <property type="project" value="UniProtKB-KW"/>
</dbReference>
<feature type="domain" description="MIB/HERC2" evidence="33">
    <location>
        <begin position="1988"/>
        <end position="2061"/>
    </location>
</feature>
<dbReference type="FunFam" id="2.30.30.40:FF:000074">
    <property type="entry name" value="E3 ubiquitin-protein ligase HERC2 isoform X1"/>
    <property type="match status" value="1"/>
</dbReference>
<feature type="domain" description="HECT" evidence="30">
    <location>
        <begin position="4592"/>
        <end position="4920"/>
    </location>
</feature>
<dbReference type="PANTHER" id="PTHR22870:SF398">
    <property type="entry name" value="E3 UBIQUITIN-PROTEIN LIGASE HERC2"/>
    <property type="match status" value="1"/>
</dbReference>
<dbReference type="Pfam" id="PF03256">
    <property type="entry name" value="ANAPC10"/>
    <property type="match status" value="1"/>
</dbReference>
<evidence type="ECO:0000256" key="9">
    <source>
        <dbReference type="ARBA" id="ARBA00022723"/>
    </source>
</evidence>
<keyword evidence="7" id="KW-0597">Phosphoprotein</keyword>
<feature type="repeat" description="RCC1" evidence="26">
    <location>
        <begin position="722"/>
        <end position="773"/>
    </location>
</feature>
<evidence type="ECO:0000313" key="35">
    <source>
        <dbReference type="Proteomes" id="UP000007110"/>
    </source>
</evidence>
<reference evidence="35" key="1">
    <citation type="submission" date="2015-02" db="EMBL/GenBank/DDBJ databases">
        <title>Genome sequencing for Strongylocentrotus purpuratus.</title>
        <authorList>
            <person name="Murali S."/>
            <person name="Liu Y."/>
            <person name="Vee V."/>
            <person name="English A."/>
            <person name="Wang M."/>
            <person name="Skinner E."/>
            <person name="Han Y."/>
            <person name="Muzny D.M."/>
            <person name="Worley K.C."/>
            <person name="Gibbs R.A."/>
        </authorList>
    </citation>
    <scope>NUCLEOTIDE SEQUENCE</scope>
</reference>
<dbReference type="GeneID" id="588717"/>
<evidence type="ECO:0000256" key="16">
    <source>
        <dbReference type="ARBA" id="ARBA00023054"/>
    </source>
</evidence>
<feature type="repeat" description="RCC1" evidence="26">
    <location>
        <begin position="670"/>
        <end position="721"/>
    </location>
</feature>
<dbReference type="CDD" id="cd14402">
    <property type="entry name" value="UBA_HERC2"/>
    <property type="match status" value="1"/>
</dbReference>
<dbReference type="SUPFAM" id="SSF159034">
    <property type="entry name" value="Mib/herc2 domain-like"/>
    <property type="match status" value="1"/>
</dbReference>
<dbReference type="InterPro" id="IPR037252">
    <property type="entry name" value="Mib_Herc2_sf"/>
</dbReference>
<feature type="repeat" description="RCC1" evidence="26">
    <location>
        <begin position="3216"/>
        <end position="3267"/>
    </location>
</feature>